<dbReference type="InParanoid" id="K5VZK4"/>
<keyword evidence="3" id="KW-1185">Reference proteome</keyword>
<dbReference type="GeneID" id="18918300"/>
<dbReference type="Gene3D" id="3.80.10.10">
    <property type="entry name" value="Ribonuclease Inhibitor"/>
    <property type="match status" value="1"/>
</dbReference>
<proteinExistence type="predicted"/>
<dbReference type="AlphaFoldDB" id="K5VZK4"/>
<evidence type="ECO:0000259" key="1">
    <source>
        <dbReference type="Pfam" id="PF12937"/>
    </source>
</evidence>
<evidence type="ECO:0000313" key="2">
    <source>
        <dbReference type="EMBL" id="EKM52049.1"/>
    </source>
</evidence>
<dbReference type="EMBL" id="JH930476">
    <property type="protein sequence ID" value="EKM52049.1"/>
    <property type="molecule type" value="Genomic_DNA"/>
</dbReference>
<reference evidence="2 3" key="1">
    <citation type="journal article" date="2012" name="BMC Genomics">
        <title>Comparative genomics of the white-rot fungi, Phanerochaete carnosa and P. chrysosporium, to elucidate the genetic basis of the distinct wood types they colonize.</title>
        <authorList>
            <person name="Suzuki H."/>
            <person name="MacDonald J."/>
            <person name="Syed K."/>
            <person name="Salamov A."/>
            <person name="Hori C."/>
            <person name="Aerts A."/>
            <person name="Henrissat B."/>
            <person name="Wiebenga A."/>
            <person name="vanKuyk P.A."/>
            <person name="Barry K."/>
            <person name="Lindquist E."/>
            <person name="LaButti K."/>
            <person name="Lapidus A."/>
            <person name="Lucas S."/>
            <person name="Coutinho P."/>
            <person name="Gong Y."/>
            <person name="Samejima M."/>
            <person name="Mahadevan R."/>
            <person name="Abou-Zaid M."/>
            <person name="de Vries R.P."/>
            <person name="Igarashi K."/>
            <person name="Yadav J.S."/>
            <person name="Grigoriev I.V."/>
            <person name="Master E.R."/>
        </authorList>
    </citation>
    <scope>NUCLEOTIDE SEQUENCE [LARGE SCALE GENOMIC DNA]</scope>
    <source>
        <strain evidence="2 3">HHB-10118-sp</strain>
    </source>
</reference>
<dbReference type="OrthoDB" id="2921803at2759"/>
<name>K5VZK4_PHACS</name>
<protein>
    <recommendedName>
        <fullName evidence="1">F-box domain-containing protein</fullName>
    </recommendedName>
</protein>
<gene>
    <name evidence="2" type="ORF">PHACADRAFT_262502</name>
</gene>
<dbReference type="KEGG" id="pco:PHACADRAFT_262502"/>
<organism evidence="2 3">
    <name type="scientific">Phanerochaete carnosa (strain HHB-10118-sp)</name>
    <name type="common">White-rot fungus</name>
    <name type="synonym">Peniophora carnosa</name>
    <dbReference type="NCBI Taxonomy" id="650164"/>
    <lineage>
        <taxon>Eukaryota</taxon>
        <taxon>Fungi</taxon>
        <taxon>Dikarya</taxon>
        <taxon>Basidiomycota</taxon>
        <taxon>Agaricomycotina</taxon>
        <taxon>Agaricomycetes</taxon>
        <taxon>Polyporales</taxon>
        <taxon>Phanerochaetaceae</taxon>
        <taxon>Phanerochaete</taxon>
    </lineage>
</organism>
<feature type="domain" description="F-box" evidence="1">
    <location>
        <begin position="3"/>
        <end position="47"/>
    </location>
</feature>
<dbReference type="RefSeq" id="XP_007399831.1">
    <property type="nucleotide sequence ID" value="XM_007399769.1"/>
</dbReference>
<dbReference type="Pfam" id="PF12937">
    <property type="entry name" value="F-box-like"/>
    <property type="match status" value="1"/>
</dbReference>
<dbReference type="InterPro" id="IPR032675">
    <property type="entry name" value="LRR_dom_sf"/>
</dbReference>
<dbReference type="SUPFAM" id="SSF81383">
    <property type="entry name" value="F-box domain"/>
    <property type="match status" value="1"/>
</dbReference>
<dbReference type="InterPro" id="IPR036047">
    <property type="entry name" value="F-box-like_dom_sf"/>
</dbReference>
<dbReference type="HOGENOM" id="CLU_976989_0_0_1"/>
<dbReference type="Proteomes" id="UP000008370">
    <property type="component" value="Unassembled WGS sequence"/>
</dbReference>
<evidence type="ECO:0000313" key="3">
    <source>
        <dbReference type="Proteomes" id="UP000008370"/>
    </source>
</evidence>
<dbReference type="SUPFAM" id="SSF52047">
    <property type="entry name" value="RNI-like"/>
    <property type="match status" value="1"/>
</dbReference>
<accession>K5VZK4</accession>
<sequence>MVQLPPELLDAVFTELDSYKKQDLRSCSLVCHVWSALSRPHLFRQVTYTLRDNSKCPETISNLRAAFRNILTFFEEHPEFAIYTQELNLKTIPVLNRHEWLIPPDAGYHDPAAFLSLLGLFSRLEHLRIQDVFVTSSPSAQIDCKLISLKSLAIESVQEEIPPSDVIHLLNCFKEIGSLDIAVFCYYSYRRVEDNYPTSRHLAVHSLVTRGSTSGGLFLHIVQTPSARVLHTLSLGNLETSFFPGLQELLTVTRSSLAYLRLSFCGFWQDERGTFVCGINIYSSG</sequence>
<dbReference type="InterPro" id="IPR001810">
    <property type="entry name" value="F-box_dom"/>
</dbReference>